<evidence type="ECO:0000313" key="3">
    <source>
        <dbReference type="Proteomes" id="UP000237222"/>
    </source>
</evidence>
<keyword evidence="4" id="KW-1185">Reference proteome</keyword>
<dbReference type="AlphaFoldDB" id="A0A2S4HGV1"/>
<accession>A0A2S4HGV1</accession>
<sequence>MKVRELLSLWEQTASGTLTEDSYEVRLSIKDAARLHALAELYPRRNVEELITDLMTAALDEMESVMPYRQGSKVVAFDEQGDPLYEDVGPTPRYLSLTEKHLNRYKRLDKH</sequence>
<proteinExistence type="predicted"/>
<dbReference type="EMBL" id="PQGG01000019">
    <property type="protein sequence ID" value="POP53214.1"/>
    <property type="molecule type" value="Genomic_DNA"/>
</dbReference>
<dbReference type="Proteomes" id="UP000274695">
    <property type="component" value="Unassembled WGS sequence"/>
</dbReference>
<protein>
    <submittedName>
        <fullName evidence="1">Type 1 pili tip component</fullName>
    </submittedName>
</protein>
<evidence type="ECO:0000313" key="4">
    <source>
        <dbReference type="Proteomes" id="UP000274695"/>
    </source>
</evidence>
<name>A0A2S4HGV1_9GAMM</name>
<dbReference type="RefSeq" id="WP_103684156.1">
    <property type="nucleotide sequence ID" value="NZ_PQGG01000019.1"/>
</dbReference>
<gene>
    <name evidence="1" type="ORF">C0068_09020</name>
    <name evidence="2" type="ORF">D0911_16835</name>
</gene>
<evidence type="ECO:0000313" key="2">
    <source>
        <dbReference type="EMBL" id="RNL58919.1"/>
    </source>
</evidence>
<reference evidence="1" key="1">
    <citation type="submission" date="2018-01" db="EMBL/GenBank/DDBJ databases">
        <authorList>
            <person name="Yu X.-D."/>
        </authorList>
    </citation>
    <scope>NUCLEOTIDE SEQUENCE</scope>
    <source>
        <strain evidence="1">ZX-21</strain>
    </source>
</reference>
<organism evidence="1 3">
    <name type="scientific">Zhongshania marina</name>
    <dbReference type="NCBI Taxonomy" id="2304603"/>
    <lineage>
        <taxon>Bacteria</taxon>
        <taxon>Pseudomonadati</taxon>
        <taxon>Pseudomonadota</taxon>
        <taxon>Gammaproteobacteria</taxon>
        <taxon>Cellvibrionales</taxon>
        <taxon>Spongiibacteraceae</taxon>
        <taxon>Zhongshania</taxon>
    </lineage>
</organism>
<comment type="caution">
    <text evidence="1">The sequence shown here is derived from an EMBL/GenBank/DDBJ whole genome shotgun (WGS) entry which is preliminary data.</text>
</comment>
<dbReference type="EMBL" id="RHGB01000024">
    <property type="protein sequence ID" value="RNL58919.1"/>
    <property type="molecule type" value="Genomic_DNA"/>
</dbReference>
<dbReference type="OrthoDB" id="6386565at2"/>
<dbReference type="Proteomes" id="UP000237222">
    <property type="component" value="Unassembled WGS sequence"/>
</dbReference>
<reference evidence="2 4" key="2">
    <citation type="submission" date="2018-10" db="EMBL/GenBank/DDBJ databases">
        <title>Draft genome sequence of Zhongshania sp. DSW25-10.</title>
        <authorList>
            <person name="Oh J."/>
        </authorList>
    </citation>
    <scope>NUCLEOTIDE SEQUENCE [LARGE SCALE GENOMIC DNA]</scope>
    <source>
        <strain evidence="2 4">DSW25-10</strain>
    </source>
</reference>
<evidence type="ECO:0000313" key="1">
    <source>
        <dbReference type="EMBL" id="POP53214.1"/>
    </source>
</evidence>